<dbReference type="InterPro" id="IPR050834">
    <property type="entry name" value="Glycosyltransf_2"/>
</dbReference>
<dbReference type="Proteomes" id="UP000010523">
    <property type="component" value="Unassembled WGS sequence"/>
</dbReference>
<dbReference type="PANTHER" id="PTHR43685:SF2">
    <property type="entry name" value="GLYCOSYLTRANSFERASE 2-LIKE DOMAIN-CONTAINING PROTEIN"/>
    <property type="match status" value="1"/>
</dbReference>
<dbReference type="eggNOG" id="COG0463">
    <property type="taxonomic scope" value="Bacteria"/>
</dbReference>
<dbReference type="PATRIC" id="fig|997296.3.peg.71"/>
<dbReference type="PANTHER" id="PTHR43685">
    <property type="entry name" value="GLYCOSYLTRANSFERASE"/>
    <property type="match status" value="1"/>
</dbReference>
<keyword evidence="3" id="KW-1185">Reference proteome</keyword>
<gene>
    <name evidence="2" type="ORF">PB1_00195</name>
</gene>
<protein>
    <submittedName>
        <fullName evidence="2">Maturation of the outermost layer of the spore</fullName>
    </submittedName>
</protein>
<proteinExistence type="predicted"/>
<dbReference type="OrthoDB" id="2850014at2"/>
<dbReference type="RefSeq" id="WP_003349987.1">
    <property type="nucleotide sequence ID" value="NZ_AFEU01000001.1"/>
</dbReference>
<reference evidence="2 3" key="1">
    <citation type="journal article" date="2012" name="Appl. Environ. Microbiol.">
        <title>Genome Sequence of Thermotolerant Bacillus methanolicus: Features and Regulation Related to Methylotrophy and Production of L-Lysine and L-Glutamate from Methanol.</title>
        <authorList>
            <person name="Heggeset T.M."/>
            <person name="Krog A."/>
            <person name="Balzer S."/>
            <person name="Wentzel A."/>
            <person name="Ellingsen T.E."/>
            <person name="Brautaset T."/>
        </authorList>
    </citation>
    <scope>NUCLEOTIDE SEQUENCE [LARGE SCALE GENOMIC DNA]</scope>
    <source>
        <strain evidence="2 3">PB1</strain>
    </source>
</reference>
<evidence type="ECO:0000313" key="2">
    <source>
        <dbReference type="EMBL" id="EIJ81320.1"/>
    </source>
</evidence>
<organism evidence="2 3">
    <name type="scientific">Bacillus methanolicus PB1</name>
    <dbReference type="NCBI Taxonomy" id="997296"/>
    <lineage>
        <taxon>Bacteria</taxon>
        <taxon>Bacillati</taxon>
        <taxon>Bacillota</taxon>
        <taxon>Bacilli</taxon>
        <taxon>Bacillales</taxon>
        <taxon>Bacillaceae</taxon>
        <taxon>Bacillus</taxon>
    </lineage>
</organism>
<sequence length="430" mass="50330">MIPIVSVILTSYNKPKTIGNAIESVLNQTFGNWELFIMDDHSQKETVEIIKRYINDPRIHYFNSYIQDSERYKTTRYATLINEAIPKTKGKYITYLTDDNIFLPERLETMARVLNQNPDIEIVYSQQLVKTIDENGKVEREKIRKTYGVLKNPIGLVDHCSIMHTRSIADKIYKEYGSYWEDDPAYWFNGDAAFWTRLTNFKPFYPIPKTLDIALKDAQSFQRLYHHLPKNIPNGTLVRSPSSDTYIIDNQERRKIDPEVFGKLKYDVDKIVTIPDPFLFKYKEGVSVDNQVFFDYSLFPDQRLIISPNNPAVFYFQNGKKHHVKNEKAFSDFKFQWDKIVIVSDNLLNQIPSGNFIEELSMNITFLPDGVLFNCDNNFYISLNNHLHPIEKRVATKLNLPVANPVRINRNIVAKFKQGEPFKWQIPFIN</sequence>
<evidence type="ECO:0000259" key="1">
    <source>
        <dbReference type="Pfam" id="PF00535"/>
    </source>
</evidence>
<dbReference type="InterPro" id="IPR001173">
    <property type="entry name" value="Glyco_trans_2-like"/>
</dbReference>
<dbReference type="InterPro" id="IPR029044">
    <property type="entry name" value="Nucleotide-diphossugar_trans"/>
</dbReference>
<dbReference type="AlphaFoldDB" id="I3E499"/>
<dbReference type="STRING" id="997296.PB1_00195"/>
<accession>I3E499</accession>
<feature type="domain" description="Glycosyltransferase 2-like" evidence="1">
    <location>
        <begin position="6"/>
        <end position="138"/>
    </location>
</feature>
<dbReference type="SUPFAM" id="SSF53448">
    <property type="entry name" value="Nucleotide-diphospho-sugar transferases"/>
    <property type="match status" value="1"/>
</dbReference>
<name>I3E499_BACMT</name>
<dbReference type="Pfam" id="PF00535">
    <property type="entry name" value="Glycos_transf_2"/>
    <property type="match status" value="1"/>
</dbReference>
<evidence type="ECO:0000313" key="3">
    <source>
        <dbReference type="Proteomes" id="UP000010523"/>
    </source>
</evidence>
<dbReference type="EMBL" id="AFEU01000001">
    <property type="protein sequence ID" value="EIJ81320.1"/>
    <property type="molecule type" value="Genomic_DNA"/>
</dbReference>
<comment type="caution">
    <text evidence="2">The sequence shown here is derived from an EMBL/GenBank/DDBJ whole genome shotgun (WGS) entry which is preliminary data.</text>
</comment>
<dbReference type="Gene3D" id="3.90.550.10">
    <property type="entry name" value="Spore Coat Polysaccharide Biosynthesis Protein SpsA, Chain A"/>
    <property type="match status" value="1"/>
</dbReference>